<feature type="compositionally biased region" description="Basic and acidic residues" evidence="1">
    <location>
        <begin position="390"/>
        <end position="407"/>
    </location>
</feature>
<feature type="region of interest" description="Disordered" evidence="1">
    <location>
        <begin position="280"/>
        <end position="301"/>
    </location>
</feature>
<keyword evidence="2" id="KW-0812">Transmembrane</keyword>
<feature type="region of interest" description="Disordered" evidence="1">
    <location>
        <begin position="382"/>
        <end position="438"/>
    </location>
</feature>
<evidence type="ECO:0000313" key="4">
    <source>
        <dbReference type="EMBL" id="CED82128.1"/>
    </source>
</evidence>
<feature type="compositionally biased region" description="Polar residues" evidence="1">
    <location>
        <begin position="327"/>
        <end position="341"/>
    </location>
</feature>
<name>A0A0F7SPS6_PHARH</name>
<proteinExistence type="predicted"/>
<feature type="region of interest" description="Disordered" evidence="1">
    <location>
        <begin position="324"/>
        <end position="364"/>
    </location>
</feature>
<feature type="chain" id="PRO_5002522437" description="Transmembrane protein" evidence="3">
    <location>
        <begin position="22"/>
        <end position="438"/>
    </location>
</feature>
<reference evidence="4" key="1">
    <citation type="submission" date="2014-08" db="EMBL/GenBank/DDBJ databases">
        <authorList>
            <person name="Sharma Rahul"/>
            <person name="Thines Marco"/>
        </authorList>
    </citation>
    <scope>NUCLEOTIDE SEQUENCE</scope>
</reference>
<organism evidence="4">
    <name type="scientific">Phaffia rhodozyma</name>
    <name type="common">Yeast</name>
    <name type="synonym">Xanthophyllomyces dendrorhous</name>
    <dbReference type="NCBI Taxonomy" id="264483"/>
    <lineage>
        <taxon>Eukaryota</taxon>
        <taxon>Fungi</taxon>
        <taxon>Dikarya</taxon>
        <taxon>Basidiomycota</taxon>
        <taxon>Agaricomycotina</taxon>
        <taxon>Tremellomycetes</taxon>
        <taxon>Cystofilobasidiales</taxon>
        <taxon>Mrakiaceae</taxon>
        <taxon>Phaffia</taxon>
    </lineage>
</organism>
<feature type="transmembrane region" description="Helical" evidence="2">
    <location>
        <begin position="179"/>
        <end position="201"/>
    </location>
</feature>
<evidence type="ECO:0008006" key="5">
    <source>
        <dbReference type="Google" id="ProtNLM"/>
    </source>
</evidence>
<evidence type="ECO:0000256" key="1">
    <source>
        <dbReference type="SAM" id="MobiDB-lite"/>
    </source>
</evidence>
<evidence type="ECO:0000256" key="2">
    <source>
        <dbReference type="SAM" id="Phobius"/>
    </source>
</evidence>
<keyword evidence="2" id="KW-0472">Membrane</keyword>
<keyword evidence="2" id="KW-1133">Transmembrane helix</keyword>
<accession>A0A0F7SPS6</accession>
<dbReference type="AlphaFoldDB" id="A0A0F7SPS6"/>
<protein>
    <recommendedName>
        <fullName evidence="5">Transmembrane protein</fullName>
    </recommendedName>
</protein>
<dbReference type="EMBL" id="LN483124">
    <property type="protein sequence ID" value="CED82128.1"/>
    <property type="molecule type" value="Genomic_DNA"/>
</dbReference>
<evidence type="ECO:0000256" key="3">
    <source>
        <dbReference type="SAM" id="SignalP"/>
    </source>
</evidence>
<feature type="compositionally biased region" description="Low complexity" evidence="1">
    <location>
        <begin position="290"/>
        <end position="301"/>
    </location>
</feature>
<sequence>MPPSLFLLGAFVLLFGSQSLASTSTTPTGNTTCVVDSPRVEWFNNELAETPCRMFEKLYRNCDPTFKMFSTHIGNYTYFAQVSFALFQACRACQWGRTNSGSVAAQNYSSWLGSCSAVSSITITNGSLPSTMAAQTIPPYAFATIDEVTDLWSYASSYVNATAEKSFVAAPVITNTPSIGTIVGAVVGSIAGLIILCVLYVKCIRSRPPRPKKAPRNTFKPLKASASAFYLAEASTKANQPASEEEQQHRRSVRASVINLFSGGVDSRNQLHRKDQEMYSMSPSTHNFHPSFQPSPLSSSALSYSSPIVTNPFADAVEEVAPPNNAYLPNSSETSYQQGSHTRQRSVSKKAFETSTSKDAGVGDSYMHTRQRSTQIHVLGEADEEDEDEHFSHEQRENHQEQREHVESYTTGVHDGHGRARSFGGGGVNGDGMYNVSV</sequence>
<keyword evidence="3" id="KW-0732">Signal</keyword>
<feature type="signal peptide" evidence="3">
    <location>
        <begin position="1"/>
        <end position="21"/>
    </location>
</feature>